<sequence length="174" mass="18836">MDNPMNVIDIIISIVVLLGIWRGFTVGMIKSMAMLLSWFIALVVASKTANSFSHLFAPLIDNSVLQVAMAFVAIMLITVLLVGTVAGLLSRSFKALKLGFLDRIGGSVFGAATGMLKVLIVLSIISPILMLTPAAQSSVLVPSLLPYAPMAKNFLHKAFDSTWNQLENPYKNQR</sequence>
<evidence type="ECO:0000313" key="6">
    <source>
        <dbReference type="EMBL" id="OAV23530.1"/>
    </source>
</evidence>
<evidence type="ECO:0000256" key="5">
    <source>
        <dbReference type="SAM" id="Phobius"/>
    </source>
</evidence>
<keyword evidence="3 5" id="KW-1133">Transmembrane helix</keyword>
<feature type="transmembrane region" description="Helical" evidence="5">
    <location>
        <begin position="63"/>
        <end position="89"/>
    </location>
</feature>
<accession>A0AB36DNT4</accession>
<evidence type="ECO:0000256" key="3">
    <source>
        <dbReference type="ARBA" id="ARBA00022989"/>
    </source>
</evidence>
<dbReference type="AlphaFoldDB" id="A0AB36DNT4"/>
<dbReference type="GO" id="GO:0009403">
    <property type="term" value="P:toxin biosynthetic process"/>
    <property type="evidence" value="ECO:0007669"/>
    <property type="project" value="InterPro"/>
</dbReference>
<evidence type="ECO:0000256" key="2">
    <source>
        <dbReference type="ARBA" id="ARBA00022692"/>
    </source>
</evidence>
<reference evidence="6 7" key="1">
    <citation type="journal article" date="2016" name="Genome Biol. Evol.">
        <title>Comparative Genomic Analyses of the Moraxella catarrhalis Serosensitive and Seroresistant Lineages Demonstrate Their Independent Evolution.</title>
        <authorList>
            <person name="Earl J.P."/>
            <person name="de Vries S.P."/>
            <person name="Ahmed A."/>
            <person name="Powell E."/>
            <person name="Schultz M.P."/>
            <person name="Hermans P.W."/>
            <person name="Hill D.J."/>
            <person name="Zhou Z."/>
            <person name="Constantinidou C.I."/>
            <person name="Hu F.Z."/>
            <person name="Bootsma H.J."/>
            <person name="Ehrlich G.D."/>
        </authorList>
    </citation>
    <scope>NUCLEOTIDE SEQUENCE [LARGE SCALE GENOMIC DNA]</scope>
    <source>
        <strain evidence="6 7">F23</strain>
    </source>
</reference>
<dbReference type="PANTHER" id="PTHR36926">
    <property type="entry name" value="COLICIN V PRODUCTION PROTEIN"/>
    <property type="match status" value="1"/>
</dbReference>
<comment type="caution">
    <text evidence="6">The sequence shown here is derived from an EMBL/GenBank/DDBJ whole genome shotgun (WGS) entry which is preliminary data.</text>
</comment>
<dbReference type="Pfam" id="PF02674">
    <property type="entry name" value="Colicin_V"/>
    <property type="match status" value="1"/>
</dbReference>
<dbReference type="PANTHER" id="PTHR36926:SF1">
    <property type="entry name" value="COLICIN V PRODUCTION PROTEIN"/>
    <property type="match status" value="1"/>
</dbReference>
<feature type="transmembrane region" description="Helical" evidence="5">
    <location>
        <begin position="36"/>
        <end position="57"/>
    </location>
</feature>
<dbReference type="GO" id="GO:0016020">
    <property type="term" value="C:membrane"/>
    <property type="evidence" value="ECO:0007669"/>
    <property type="project" value="UniProtKB-SubCell"/>
</dbReference>
<keyword evidence="2 5" id="KW-0812">Transmembrane</keyword>
<keyword evidence="4 5" id="KW-0472">Membrane</keyword>
<proteinExistence type="predicted"/>
<dbReference type="InterPro" id="IPR052719">
    <property type="entry name" value="CvpA-like"/>
</dbReference>
<dbReference type="Proteomes" id="UP000078295">
    <property type="component" value="Unassembled WGS sequence"/>
</dbReference>
<name>A0AB36DNT4_MORCA</name>
<feature type="transmembrane region" description="Helical" evidence="5">
    <location>
        <begin position="109"/>
        <end position="130"/>
    </location>
</feature>
<organism evidence="6 7">
    <name type="scientific">Moraxella catarrhalis</name>
    <name type="common">Branhamella catarrhalis</name>
    <dbReference type="NCBI Taxonomy" id="480"/>
    <lineage>
        <taxon>Bacteria</taxon>
        <taxon>Pseudomonadati</taxon>
        <taxon>Pseudomonadota</taxon>
        <taxon>Gammaproteobacteria</taxon>
        <taxon>Moraxellales</taxon>
        <taxon>Moraxellaceae</taxon>
        <taxon>Moraxella</taxon>
    </lineage>
</organism>
<feature type="transmembrane region" description="Helical" evidence="5">
    <location>
        <begin position="6"/>
        <end position="24"/>
    </location>
</feature>
<gene>
    <name evidence="6" type="ORF">AO370_1574</name>
</gene>
<evidence type="ECO:0000256" key="4">
    <source>
        <dbReference type="ARBA" id="ARBA00023136"/>
    </source>
</evidence>
<comment type="subcellular location">
    <subcellularLocation>
        <location evidence="1">Membrane</location>
        <topology evidence="1">Multi-pass membrane protein</topology>
    </subcellularLocation>
</comment>
<evidence type="ECO:0000256" key="1">
    <source>
        <dbReference type="ARBA" id="ARBA00004141"/>
    </source>
</evidence>
<dbReference type="EMBL" id="LXHQ01000042">
    <property type="protein sequence ID" value="OAV23530.1"/>
    <property type="molecule type" value="Genomic_DNA"/>
</dbReference>
<evidence type="ECO:0000313" key="7">
    <source>
        <dbReference type="Proteomes" id="UP000078295"/>
    </source>
</evidence>
<dbReference type="InterPro" id="IPR003825">
    <property type="entry name" value="Colicin-V_CvpA"/>
</dbReference>
<protein>
    <submittedName>
        <fullName evidence="6">Colicin V production protein</fullName>
    </submittedName>
</protein>